<keyword evidence="6 8" id="KW-0472">Membrane</keyword>
<evidence type="ECO:0000256" key="3">
    <source>
        <dbReference type="ARBA" id="ARBA00022679"/>
    </source>
</evidence>
<dbReference type="PANTHER" id="PTHR38686">
    <property type="entry name" value="APOLIPOPROTEIN N-ACYLTRANSFERASE"/>
    <property type="match status" value="1"/>
</dbReference>
<evidence type="ECO:0000256" key="2">
    <source>
        <dbReference type="ARBA" id="ARBA00022475"/>
    </source>
</evidence>
<gene>
    <name evidence="10" type="ORF">METZ01_LOCUS72291</name>
</gene>
<keyword evidence="2" id="KW-1003">Cell membrane</keyword>
<feature type="non-terminal residue" evidence="10">
    <location>
        <position position="475"/>
    </location>
</feature>
<evidence type="ECO:0000256" key="8">
    <source>
        <dbReference type="SAM" id="Phobius"/>
    </source>
</evidence>
<dbReference type="HAMAP" id="MF_01148">
    <property type="entry name" value="Lnt"/>
    <property type="match status" value="1"/>
</dbReference>
<dbReference type="Pfam" id="PF00795">
    <property type="entry name" value="CN_hydrolase"/>
    <property type="match status" value="1"/>
</dbReference>
<keyword evidence="7" id="KW-0012">Acyltransferase</keyword>
<name>A0A381TWU2_9ZZZZ</name>
<accession>A0A381TWU2</accession>
<feature type="transmembrane region" description="Helical" evidence="8">
    <location>
        <begin position="35"/>
        <end position="54"/>
    </location>
</feature>
<keyword evidence="3" id="KW-0808">Transferase</keyword>
<evidence type="ECO:0000259" key="9">
    <source>
        <dbReference type="PROSITE" id="PS50263"/>
    </source>
</evidence>
<sequence>MGIAYQPWHLGWLAWFALLPLLDVWFTGNAKENFINSYLFGLTLNIIAVYWIGFNSGASVGVVFFSLIAAVIYLALFWGAVGLIIGSIENRLSPRIILTPFLVVSMEWLRSFGPLGFPWINLALTQSEYIFLTQISEITGPYGVSFWIISINTLVYLGLKKENMFKEAMLVAIVLLAGLSIAGWGRIKSIKPTNKTIRIAIVQPNVDPNSKWEQKDRIIPLMDSLHQVAVNLDPDIVLFPETAVPAYLRLNTRVREMFQSRVDKTGIPLLTGTIDRKIEDGKRYYYNSAMWLSPNNDYEMYSKVHLVPFAEYDLLPMLFHPLRWINLNIDRGNFRSGNEYKVFEWDGVNFSNLICYESSLPKIVRRFVFKGAEILMIEANDGWLGNTAGPYQHFELARLRAIENRVPVLRSANTGISGVIRADGTIQKKVSIGNQAVFIEQINVGGITGSFFSRYGNVFATFCFVISFALIMLSW</sequence>
<feature type="transmembrane region" description="Helical" evidence="8">
    <location>
        <begin position="168"/>
        <end position="187"/>
    </location>
</feature>
<dbReference type="PROSITE" id="PS50263">
    <property type="entry name" value="CN_HYDROLASE"/>
    <property type="match status" value="1"/>
</dbReference>
<dbReference type="GO" id="GO:0005886">
    <property type="term" value="C:plasma membrane"/>
    <property type="evidence" value="ECO:0007669"/>
    <property type="project" value="UniProtKB-SubCell"/>
</dbReference>
<dbReference type="CDD" id="cd07571">
    <property type="entry name" value="ALP_N-acyl_transferase"/>
    <property type="match status" value="1"/>
</dbReference>
<dbReference type="SUPFAM" id="SSF56317">
    <property type="entry name" value="Carbon-nitrogen hydrolase"/>
    <property type="match status" value="1"/>
</dbReference>
<evidence type="ECO:0000256" key="5">
    <source>
        <dbReference type="ARBA" id="ARBA00022989"/>
    </source>
</evidence>
<evidence type="ECO:0000256" key="6">
    <source>
        <dbReference type="ARBA" id="ARBA00023136"/>
    </source>
</evidence>
<comment type="subcellular location">
    <subcellularLocation>
        <location evidence="1">Cell membrane</location>
        <topology evidence="1">Multi-pass membrane protein</topology>
    </subcellularLocation>
</comment>
<dbReference type="AlphaFoldDB" id="A0A381TWU2"/>
<keyword evidence="5 8" id="KW-1133">Transmembrane helix</keyword>
<feature type="domain" description="CN hydrolase" evidence="9">
    <location>
        <begin position="197"/>
        <end position="444"/>
    </location>
</feature>
<dbReference type="InterPro" id="IPR004563">
    <property type="entry name" value="Apolipo_AcylTrfase"/>
</dbReference>
<feature type="transmembrane region" description="Helical" evidence="8">
    <location>
        <begin position="12"/>
        <end position="28"/>
    </location>
</feature>
<feature type="transmembrane region" description="Helical" evidence="8">
    <location>
        <begin position="455"/>
        <end position="473"/>
    </location>
</feature>
<evidence type="ECO:0000256" key="7">
    <source>
        <dbReference type="ARBA" id="ARBA00023315"/>
    </source>
</evidence>
<dbReference type="InterPro" id="IPR045378">
    <property type="entry name" value="LNT_N"/>
</dbReference>
<feature type="transmembrane region" description="Helical" evidence="8">
    <location>
        <begin position="60"/>
        <end position="85"/>
    </location>
</feature>
<reference evidence="10" key="1">
    <citation type="submission" date="2018-05" db="EMBL/GenBank/DDBJ databases">
        <authorList>
            <person name="Lanie J.A."/>
            <person name="Ng W.-L."/>
            <person name="Kazmierczak K.M."/>
            <person name="Andrzejewski T.M."/>
            <person name="Davidsen T.M."/>
            <person name="Wayne K.J."/>
            <person name="Tettelin H."/>
            <person name="Glass J.I."/>
            <person name="Rusch D."/>
            <person name="Podicherti R."/>
            <person name="Tsui H.-C.T."/>
            <person name="Winkler M.E."/>
        </authorList>
    </citation>
    <scope>NUCLEOTIDE SEQUENCE</scope>
</reference>
<dbReference type="GO" id="GO:0016410">
    <property type="term" value="F:N-acyltransferase activity"/>
    <property type="evidence" value="ECO:0007669"/>
    <property type="project" value="InterPro"/>
</dbReference>
<protein>
    <recommendedName>
        <fullName evidence="9">CN hydrolase domain-containing protein</fullName>
    </recommendedName>
</protein>
<dbReference type="EMBL" id="UINC01005152">
    <property type="protein sequence ID" value="SVA19437.1"/>
    <property type="molecule type" value="Genomic_DNA"/>
</dbReference>
<organism evidence="10">
    <name type="scientific">marine metagenome</name>
    <dbReference type="NCBI Taxonomy" id="408172"/>
    <lineage>
        <taxon>unclassified sequences</taxon>
        <taxon>metagenomes</taxon>
        <taxon>ecological metagenomes</taxon>
    </lineage>
</organism>
<proteinExistence type="inferred from homology"/>
<dbReference type="InterPro" id="IPR003010">
    <property type="entry name" value="C-N_Hydrolase"/>
</dbReference>
<evidence type="ECO:0000256" key="4">
    <source>
        <dbReference type="ARBA" id="ARBA00022692"/>
    </source>
</evidence>
<dbReference type="InterPro" id="IPR036526">
    <property type="entry name" value="C-N_Hydrolase_sf"/>
</dbReference>
<dbReference type="Pfam" id="PF20154">
    <property type="entry name" value="LNT_N"/>
    <property type="match status" value="1"/>
</dbReference>
<dbReference type="Gene3D" id="3.60.110.10">
    <property type="entry name" value="Carbon-nitrogen hydrolase"/>
    <property type="match status" value="1"/>
</dbReference>
<dbReference type="NCBIfam" id="TIGR00546">
    <property type="entry name" value="lnt"/>
    <property type="match status" value="1"/>
</dbReference>
<keyword evidence="4 8" id="KW-0812">Transmembrane</keyword>
<dbReference type="GO" id="GO:0042158">
    <property type="term" value="P:lipoprotein biosynthetic process"/>
    <property type="evidence" value="ECO:0007669"/>
    <property type="project" value="InterPro"/>
</dbReference>
<evidence type="ECO:0000256" key="1">
    <source>
        <dbReference type="ARBA" id="ARBA00004651"/>
    </source>
</evidence>
<feature type="transmembrane region" description="Helical" evidence="8">
    <location>
        <begin position="140"/>
        <end position="159"/>
    </location>
</feature>
<dbReference type="PANTHER" id="PTHR38686:SF1">
    <property type="entry name" value="APOLIPOPROTEIN N-ACYLTRANSFERASE"/>
    <property type="match status" value="1"/>
</dbReference>
<evidence type="ECO:0000313" key="10">
    <source>
        <dbReference type="EMBL" id="SVA19437.1"/>
    </source>
</evidence>